<sequence length="87" mass="9847">MEINLRDHWDSLSPETRQWLTENPGCVVLPRTITETIHQETGITADSDQHDQAPLSPEDLDFLRARAEATPAPPEHRFFDTIQPGEG</sequence>
<protein>
    <submittedName>
        <fullName evidence="1">Uncharacterized protein</fullName>
    </submittedName>
</protein>
<dbReference type="EMBL" id="JAUSTF010000001">
    <property type="protein sequence ID" value="MDQ0178802.1"/>
    <property type="molecule type" value="Genomic_DNA"/>
</dbReference>
<evidence type="ECO:0000313" key="2">
    <source>
        <dbReference type="EMBL" id="MDQ0178802.1"/>
    </source>
</evidence>
<name>A0AAW8DFX5_9MICC</name>
<organism evidence="1 4">
    <name type="scientific">Arthrobacter bambusae</name>
    <dbReference type="NCBI Taxonomy" id="1338426"/>
    <lineage>
        <taxon>Bacteria</taxon>
        <taxon>Bacillati</taxon>
        <taxon>Actinomycetota</taxon>
        <taxon>Actinomycetes</taxon>
        <taxon>Micrococcales</taxon>
        <taxon>Micrococcaceae</taxon>
        <taxon>Arthrobacter</taxon>
    </lineage>
</organism>
<dbReference type="AlphaFoldDB" id="A0AAW8DFX5"/>
<evidence type="ECO:0000313" key="4">
    <source>
        <dbReference type="Proteomes" id="UP001242995"/>
    </source>
</evidence>
<proteinExistence type="predicted"/>
<gene>
    <name evidence="1" type="ORF">J2S90_002429</name>
    <name evidence="2" type="ORF">J2S93_000209</name>
</gene>
<evidence type="ECO:0000313" key="3">
    <source>
        <dbReference type="Proteomes" id="UP001230951"/>
    </source>
</evidence>
<comment type="caution">
    <text evidence="1">The sequence shown here is derived from an EMBL/GenBank/DDBJ whole genome shotgun (WGS) entry which is preliminary data.</text>
</comment>
<dbReference type="EMBL" id="JAUSRG010000006">
    <property type="protein sequence ID" value="MDP9905458.1"/>
    <property type="molecule type" value="Genomic_DNA"/>
</dbReference>
<accession>A0AAW8DFX5</accession>
<keyword evidence="3" id="KW-1185">Reference proteome</keyword>
<evidence type="ECO:0000313" key="1">
    <source>
        <dbReference type="EMBL" id="MDP9905458.1"/>
    </source>
</evidence>
<dbReference type="Proteomes" id="UP001242995">
    <property type="component" value="Unassembled WGS sequence"/>
</dbReference>
<dbReference type="Proteomes" id="UP001230951">
    <property type="component" value="Unassembled WGS sequence"/>
</dbReference>
<dbReference type="RefSeq" id="WP_235835396.1">
    <property type="nucleotide sequence ID" value="NZ_JAUSRG010000006.1"/>
</dbReference>
<reference evidence="1 3" key="1">
    <citation type="submission" date="2023-07" db="EMBL/GenBank/DDBJ databases">
        <title>Sorghum-associated microbial communities from plants grown in Nebraska, USA.</title>
        <authorList>
            <person name="Schachtman D."/>
        </authorList>
    </citation>
    <scope>NUCLEOTIDE SEQUENCE</scope>
    <source>
        <strain evidence="1">DS1006</strain>
        <strain evidence="2 3">DS1016</strain>
    </source>
</reference>